<sequence>MVRPAAGAAALVDGAAMAEQRRHAGLATALASPSPSRRCLSLRPSSLRGRPMGDGRAGMVRPAAEALQRRWRAGRYAVPAMAHCGGLAAAPWLRFPALALHREDEAEDQCLTCHLRGRF</sequence>
<name>A0AAQ3SRV5_PASNO</name>
<dbReference type="Proteomes" id="UP001341281">
    <property type="component" value="Chromosome 02"/>
</dbReference>
<gene>
    <name evidence="2" type="ORF">U9M48_009458</name>
</gene>
<dbReference type="EMBL" id="CP144746">
    <property type="protein sequence ID" value="WVZ59299.1"/>
    <property type="molecule type" value="Genomic_DNA"/>
</dbReference>
<dbReference type="AlphaFoldDB" id="A0AAQ3SRV5"/>
<feature type="region of interest" description="Disordered" evidence="1">
    <location>
        <begin position="36"/>
        <end position="59"/>
    </location>
</feature>
<proteinExistence type="predicted"/>
<organism evidence="2 3">
    <name type="scientific">Paspalum notatum var. saurae</name>
    <dbReference type="NCBI Taxonomy" id="547442"/>
    <lineage>
        <taxon>Eukaryota</taxon>
        <taxon>Viridiplantae</taxon>
        <taxon>Streptophyta</taxon>
        <taxon>Embryophyta</taxon>
        <taxon>Tracheophyta</taxon>
        <taxon>Spermatophyta</taxon>
        <taxon>Magnoliopsida</taxon>
        <taxon>Liliopsida</taxon>
        <taxon>Poales</taxon>
        <taxon>Poaceae</taxon>
        <taxon>PACMAD clade</taxon>
        <taxon>Panicoideae</taxon>
        <taxon>Andropogonodae</taxon>
        <taxon>Paspaleae</taxon>
        <taxon>Paspalinae</taxon>
        <taxon>Paspalum</taxon>
    </lineage>
</organism>
<protein>
    <submittedName>
        <fullName evidence="2">Uncharacterized protein</fullName>
    </submittedName>
</protein>
<keyword evidence="3" id="KW-1185">Reference proteome</keyword>
<evidence type="ECO:0000256" key="1">
    <source>
        <dbReference type="SAM" id="MobiDB-lite"/>
    </source>
</evidence>
<feature type="compositionally biased region" description="Low complexity" evidence="1">
    <location>
        <begin position="36"/>
        <end position="50"/>
    </location>
</feature>
<accession>A0AAQ3SRV5</accession>
<evidence type="ECO:0000313" key="3">
    <source>
        <dbReference type="Proteomes" id="UP001341281"/>
    </source>
</evidence>
<evidence type="ECO:0000313" key="2">
    <source>
        <dbReference type="EMBL" id="WVZ59299.1"/>
    </source>
</evidence>
<reference evidence="2 3" key="1">
    <citation type="submission" date="2024-02" db="EMBL/GenBank/DDBJ databases">
        <title>High-quality chromosome-scale genome assembly of Pensacola bahiagrass (Paspalum notatum Flugge var. saurae).</title>
        <authorList>
            <person name="Vega J.M."/>
            <person name="Podio M."/>
            <person name="Orjuela J."/>
            <person name="Siena L.A."/>
            <person name="Pessino S.C."/>
            <person name="Combes M.C."/>
            <person name="Mariac C."/>
            <person name="Albertini E."/>
            <person name="Pupilli F."/>
            <person name="Ortiz J.P.A."/>
            <person name="Leblanc O."/>
        </authorList>
    </citation>
    <scope>NUCLEOTIDE SEQUENCE [LARGE SCALE GENOMIC DNA]</scope>
    <source>
        <strain evidence="2">R1</strain>
        <tissue evidence="2">Leaf</tissue>
    </source>
</reference>